<reference evidence="2 3" key="1">
    <citation type="submission" date="2024-01" db="EMBL/GenBank/DDBJ databases">
        <title>Genome assemblies of Stephania.</title>
        <authorList>
            <person name="Yang L."/>
        </authorList>
    </citation>
    <scope>NUCLEOTIDE SEQUENCE [LARGE SCALE GENOMIC DNA]</scope>
    <source>
        <strain evidence="2">JXDWG</strain>
        <tissue evidence="2">Leaf</tissue>
    </source>
</reference>
<comment type="caution">
    <text evidence="2">The sequence shown here is derived from an EMBL/GenBank/DDBJ whole genome shotgun (WGS) entry which is preliminary data.</text>
</comment>
<sequence>MELFLDLVPRQSYTSSNCNRVVSAEGPSTQPIFEDNHCASPLMTSNLDVDEEAHSSDGVNSEGNDNYYGSDKQSNDDDVDDVGVDVHHVHDIIIQDTLNRVIAEDGSLSCPPILNEVGNDDFVDQEAAGIDDASVGVGEFVIPSSVFMELNSEAM</sequence>
<accession>A0AAP0HY79</accession>
<evidence type="ECO:0000256" key="1">
    <source>
        <dbReference type="SAM" id="MobiDB-lite"/>
    </source>
</evidence>
<feature type="region of interest" description="Disordered" evidence="1">
    <location>
        <begin position="50"/>
        <end position="78"/>
    </location>
</feature>
<evidence type="ECO:0000313" key="2">
    <source>
        <dbReference type="EMBL" id="KAK9100951.1"/>
    </source>
</evidence>
<keyword evidence="3" id="KW-1185">Reference proteome</keyword>
<protein>
    <submittedName>
        <fullName evidence="2">Uncharacterized protein</fullName>
    </submittedName>
</protein>
<evidence type="ECO:0000313" key="3">
    <source>
        <dbReference type="Proteomes" id="UP001419268"/>
    </source>
</evidence>
<name>A0AAP0HY79_9MAGN</name>
<dbReference type="Proteomes" id="UP001419268">
    <property type="component" value="Unassembled WGS sequence"/>
</dbReference>
<organism evidence="2 3">
    <name type="scientific">Stephania cephalantha</name>
    <dbReference type="NCBI Taxonomy" id="152367"/>
    <lineage>
        <taxon>Eukaryota</taxon>
        <taxon>Viridiplantae</taxon>
        <taxon>Streptophyta</taxon>
        <taxon>Embryophyta</taxon>
        <taxon>Tracheophyta</taxon>
        <taxon>Spermatophyta</taxon>
        <taxon>Magnoliopsida</taxon>
        <taxon>Ranunculales</taxon>
        <taxon>Menispermaceae</taxon>
        <taxon>Menispermoideae</taxon>
        <taxon>Cissampelideae</taxon>
        <taxon>Stephania</taxon>
    </lineage>
</organism>
<dbReference type="AlphaFoldDB" id="A0AAP0HY79"/>
<dbReference type="EMBL" id="JBBNAG010000010">
    <property type="protein sequence ID" value="KAK9100951.1"/>
    <property type="molecule type" value="Genomic_DNA"/>
</dbReference>
<proteinExistence type="predicted"/>
<gene>
    <name evidence="2" type="ORF">Scep_024381</name>
</gene>